<dbReference type="AlphaFoldDB" id="A0A415E4J2"/>
<dbReference type="OrthoDB" id="2086697at2"/>
<dbReference type="Proteomes" id="UP000284841">
    <property type="component" value="Unassembled WGS sequence"/>
</dbReference>
<keyword evidence="1" id="KW-0812">Transmembrane</keyword>
<accession>A0A415E4J2</accession>
<evidence type="ECO:0000256" key="1">
    <source>
        <dbReference type="SAM" id="Phobius"/>
    </source>
</evidence>
<dbReference type="STRING" id="1776384.GCA_900086585_04093"/>
<gene>
    <name evidence="2" type="ORF">DW099_08710</name>
</gene>
<proteinExistence type="predicted"/>
<feature type="transmembrane region" description="Helical" evidence="1">
    <location>
        <begin position="12"/>
        <end position="33"/>
    </location>
</feature>
<sequence>MNKRGEEIVEAVMVLPILILTILSLILLIVYYFSCLNTQVSLHKQLIQDAMYSKAIFEIENKTEETSSEIGGVVSMVMSKKLAGRIYRINEADLIRAGEMMQ</sequence>
<keyword evidence="1" id="KW-0472">Membrane</keyword>
<keyword evidence="3" id="KW-1185">Reference proteome</keyword>
<organism evidence="2 3">
    <name type="scientific">Emergencia timonensis</name>
    <dbReference type="NCBI Taxonomy" id="1776384"/>
    <lineage>
        <taxon>Bacteria</taxon>
        <taxon>Bacillati</taxon>
        <taxon>Bacillota</taxon>
        <taxon>Clostridia</taxon>
        <taxon>Peptostreptococcales</taxon>
        <taxon>Anaerovoracaceae</taxon>
        <taxon>Emergencia</taxon>
    </lineage>
</organism>
<evidence type="ECO:0000313" key="2">
    <source>
        <dbReference type="EMBL" id="RHJ88455.1"/>
    </source>
</evidence>
<dbReference type="EMBL" id="QRMS01000002">
    <property type="protein sequence ID" value="RHJ88455.1"/>
    <property type="molecule type" value="Genomic_DNA"/>
</dbReference>
<reference evidence="2 3" key="1">
    <citation type="submission" date="2018-08" db="EMBL/GenBank/DDBJ databases">
        <title>A genome reference for cultivated species of the human gut microbiota.</title>
        <authorList>
            <person name="Zou Y."/>
            <person name="Xue W."/>
            <person name="Luo G."/>
        </authorList>
    </citation>
    <scope>NUCLEOTIDE SEQUENCE [LARGE SCALE GENOMIC DNA]</scope>
    <source>
        <strain evidence="2 3">AM07-24</strain>
    </source>
</reference>
<keyword evidence="1" id="KW-1133">Transmembrane helix</keyword>
<protein>
    <submittedName>
        <fullName evidence="2">Uncharacterized protein</fullName>
    </submittedName>
</protein>
<evidence type="ECO:0000313" key="3">
    <source>
        <dbReference type="Proteomes" id="UP000284841"/>
    </source>
</evidence>
<comment type="caution">
    <text evidence="2">The sequence shown here is derived from an EMBL/GenBank/DDBJ whole genome shotgun (WGS) entry which is preliminary data.</text>
</comment>
<dbReference type="RefSeq" id="WP_067542549.1">
    <property type="nucleotide sequence ID" value="NZ_AP025567.1"/>
</dbReference>
<dbReference type="GeneID" id="83006370"/>
<name>A0A415E4J2_9FIRM</name>